<protein>
    <recommendedName>
        <fullName evidence="2">Ig-like domain-containing protein</fullName>
    </recommendedName>
</protein>
<dbReference type="EMBL" id="OZ035834">
    <property type="protein sequence ID" value="CAL1574478.1"/>
    <property type="molecule type" value="Genomic_DNA"/>
</dbReference>
<evidence type="ECO:0000259" key="2">
    <source>
        <dbReference type="PROSITE" id="PS50835"/>
    </source>
</evidence>
<evidence type="ECO:0000313" key="4">
    <source>
        <dbReference type="Proteomes" id="UP001497482"/>
    </source>
</evidence>
<keyword evidence="4" id="KW-1185">Reference proteome</keyword>
<dbReference type="AlphaFoldDB" id="A0AAV2JEB2"/>
<dbReference type="SMART" id="SM00409">
    <property type="entry name" value="IG"/>
    <property type="match status" value="1"/>
</dbReference>
<dbReference type="SUPFAM" id="SSF48726">
    <property type="entry name" value="Immunoglobulin"/>
    <property type="match status" value="1"/>
</dbReference>
<feature type="domain" description="Ig-like" evidence="2">
    <location>
        <begin position="9"/>
        <end position="95"/>
    </location>
</feature>
<dbReference type="PROSITE" id="PS50835">
    <property type="entry name" value="IG_LIKE"/>
    <property type="match status" value="1"/>
</dbReference>
<dbReference type="SMART" id="SM00408">
    <property type="entry name" value="IGc2"/>
    <property type="match status" value="1"/>
</dbReference>
<proteinExistence type="predicted"/>
<gene>
    <name evidence="3" type="ORF">KC01_LOCUS6201</name>
</gene>
<evidence type="ECO:0000256" key="1">
    <source>
        <dbReference type="ARBA" id="ARBA00023319"/>
    </source>
</evidence>
<accession>A0AAV2JEB2</accession>
<dbReference type="InterPro" id="IPR013783">
    <property type="entry name" value="Ig-like_fold"/>
</dbReference>
<dbReference type="Gene3D" id="2.60.40.10">
    <property type="entry name" value="Immunoglobulins"/>
    <property type="match status" value="1"/>
</dbReference>
<dbReference type="InterPro" id="IPR013151">
    <property type="entry name" value="Immunoglobulin_dom"/>
</dbReference>
<dbReference type="InterPro" id="IPR007110">
    <property type="entry name" value="Ig-like_dom"/>
</dbReference>
<reference evidence="3 4" key="1">
    <citation type="submission" date="2024-04" db="EMBL/GenBank/DDBJ databases">
        <authorList>
            <person name="Waldvogel A.-M."/>
            <person name="Schoenle A."/>
        </authorList>
    </citation>
    <scope>NUCLEOTIDE SEQUENCE [LARGE SCALE GENOMIC DNA]</scope>
</reference>
<dbReference type="InterPro" id="IPR003599">
    <property type="entry name" value="Ig_sub"/>
</dbReference>
<keyword evidence="1" id="KW-0393">Immunoglobulin domain</keyword>
<dbReference type="Proteomes" id="UP001497482">
    <property type="component" value="Chromosome 12"/>
</dbReference>
<dbReference type="Pfam" id="PF00047">
    <property type="entry name" value="ig"/>
    <property type="match status" value="1"/>
</dbReference>
<organism evidence="3 4">
    <name type="scientific">Knipowitschia caucasica</name>
    <name type="common">Caucasian dwarf goby</name>
    <name type="synonym">Pomatoschistus caucasicus</name>
    <dbReference type="NCBI Taxonomy" id="637954"/>
    <lineage>
        <taxon>Eukaryota</taxon>
        <taxon>Metazoa</taxon>
        <taxon>Chordata</taxon>
        <taxon>Craniata</taxon>
        <taxon>Vertebrata</taxon>
        <taxon>Euteleostomi</taxon>
        <taxon>Actinopterygii</taxon>
        <taxon>Neopterygii</taxon>
        <taxon>Teleostei</taxon>
        <taxon>Neoteleostei</taxon>
        <taxon>Acanthomorphata</taxon>
        <taxon>Gobiaria</taxon>
        <taxon>Gobiiformes</taxon>
        <taxon>Gobioidei</taxon>
        <taxon>Gobiidae</taxon>
        <taxon>Gobiinae</taxon>
        <taxon>Knipowitschia</taxon>
    </lineage>
</organism>
<dbReference type="InterPro" id="IPR036179">
    <property type="entry name" value="Ig-like_dom_sf"/>
</dbReference>
<evidence type="ECO:0000313" key="3">
    <source>
        <dbReference type="EMBL" id="CAL1574478.1"/>
    </source>
</evidence>
<name>A0AAV2JEB2_KNICA</name>
<sequence>MTRVCLKEPGSSEAAFLEDFVLGVGDPLELSCDVADPSKPVLWFKDGLGLVSHNRTRVGPRTLHIINVSYEDSGVYSCRTLHSNVLVINYTVRVTDSLSSGDDEDYDEDPEEAAMIEKAICDSGSTPSSAYKQTT</sequence>
<dbReference type="InterPro" id="IPR003598">
    <property type="entry name" value="Ig_sub2"/>
</dbReference>
<dbReference type="FunFam" id="2.60.40.10:FF:000423">
    <property type="entry name" value="Fibroblast growth factor receptor"/>
    <property type="match status" value="1"/>
</dbReference>